<protein>
    <recommendedName>
        <fullName evidence="3">Rpn family recombination-promoting nuclease/putative transposase</fullName>
    </recommendedName>
</protein>
<dbReference type="EMBL" id="AP018203">
    <property type="protein sequence ID" value="BAY58674.1"/>
    <property type="molecule type" value="Genomic_DNA"/>
</dbReference>
<dbReference type="InterPro" id="IPR022573">
    <property type="entry name" value="DUF2887"/>
</dbReference>
<gene>
    <name evidence="1" type="ORF">NIES2135_55470</name>
</gene>
<proteinExistence type="predicted"/>
<organism evidence="1 2">
    <name type="scientific">Leptolyngbya boryana NIES-2135</name>
    <dbReference type="NCBI Taxonomy" id="1973484"/>
    <lineage>
        <taxon>Bacteria</taxon>
        <taxon>Bacillati</taxon>
        <taxon>Cyanobacteriota</taxon>
        <taxon>Cyanophyceae</taxon>
        <taxon>Leptolyngbyales</taxon>
        <taxon>Leptolyngbyaceae</taxon>
        <taxon>Leptolyngbya group</taxon>
        <taxon>Leptolyngbya</taxon>
    </lineage>
</organism>
<keyword evidence="2" id="KW-1185">Reference proteome</keyword>
<dbReference type="Pfam" id="PF11103">
    <property type="entry name" value="DUF2887"/>
    <property type="match status" value="1"/>
</dbReference>
<dbReference type="NCBIfam" id="TIGR01784">
    <property type="entry name" value="T_den_put_tspse"/>
    <property type="match status" value="1"/>
</dbReference>
<evidence type="ECO:0008006" key="3">
    <source>
        <dbReference type="Google" id="ProtNLM"/>
    </source>
</evidence>
<sequence>MKTDSIFYRIFQLAPSAFFELIGDGDPRTSTYGFSSQEVKQASFTIDGIFMPPLRMRQAPIYFVEAQAYREEENFYYRFFGEIHLYLKDYKPFHNWRAVVIFTEKRFDPGIPEHYSEYEDNPRVQRIYLNKLSSEVGERSIGVGLLQLIATKPKQAPAKGRALIARTRQELTDVTAQRNLIELIETIFVYKFPQLNFQEIGEMLGLGDLKQTRAYQEAEQAGEEKVLKVTVPLLLEKGMTVEEIAQHCKLPVETIEQFVSKN</sequence>
<name>A0A1Z4JPM8_LEPBY</name>
<dbReference type="PANTHER" id="PTHR35586:SF2">
    <property type="entry name" value="SLL1542 PROTEIN"/>
    <property type="match status" value="1"/>
</dbReference>
<evidence type="ECO:0000313" key="1">
    <source>
        <dbReference type="EMBL" id="BAY58674.1"/>
    </source>
</evidence>
<dbReference type="InterPro" id="IPR010106">
    <property type="entry name" value="RpnA"/>
</dbReference>
<accession>A0A1Z4JPM8</accession>
<dbReference type="AlphaFoldDB" id="A0A1Z4JPM8"/>
<dbReference type="Proteomes" id="UP000217895">
    <property type="component" value="Chromosome"/>
</dbReference>
<reference evidence="1 2" key="1">
    <citation type="submission" date="2017-06" db="EMBL/GenBank/DDBJ databases">
        <title>Genome sequencing of cyanobaciteial culture collection at National Institute for Environmental Studies (NIES).</title>
        <authorList>
            <person name="Hirose Y."/>
            <person name="Shimura Y."/>
            <person name="Fujisawa T."/>
            <person name="Nakamura Y."/>
            <person name="Kawachi M."/>
        </authorList>
    </citation>
    <scope>NUCLEOTIDE SEQUENCE [LARGE SCALE GENOMIC DNA]</scope>
    <source>
        <strain evidence="1 2">NIES-2135</strain>
    </source>
</reference>
<dbReference type="PANTHER" id="PTHR35586">
    <property type="entry name" value="SLL1691 PROTEIN"/>
    <property type="match status" value="1"/>
</dbReference>
<evidence type="ECO:0000313" key="2">
    <source>
        <dbReference type="Proteomes" id="UP000217895"/>
    </source>
</evidence>